<reference evidence="5" key="1">
    <citation type="journal article" date="2011" name="Nat. Commun.">
        <title>Effector diversification within compartments of the Leptosphaeria maculans genome affected by Repeat-Induced Point mutations.</title>
        <authorList>
            <person name="Rouxel T."/>
            <person name="Grandaubert J."/>
            <person name="Hane J.K."/>
            <person name="Hoede C."/>
            <person name="van de Wouw A.P."/>
            <person name="Couloux A."/>
            <person name="Dominguez V."/>
            <person name="Anthouard V."/>
            <person name="Bally P."/>
            <person name="Bourras S."/>
            <person name="Cozijnsen A.J."/>
            <person name="Ciuffetti L.M."/>
            <person name="Degrave A."/>
            <person name="Dilmaghani A."/>
            <person name="Duret L."/>
            <person name="Fudal I."/>
            <person name="Goodwin S.B."/>
            <person name="Gout L."/>
            <person name="Glaser N."/>
            <person name="Linglin J."/>
            <person name="Kema G.H.J."/>
            <person name="Lapalu N."/>
            <person name="Lawrence C.B."/>
            <person name="May K."/>
            <person name="Meyer M."/>
            <person name="Ollivier B."/>
            <person name="Poulain J."/>
            <person name="Schoch C.L."/>
            <person name="Simon A."/>
            <person name="Spatafora J.W."/>
            <person name="Stachowiak A."/>
            <person name="Turgeon B.G."/>
            <person name="Tyler B.M."/>
            <person name="Vincent D."/>
            <person name="Weissenbach J."/>
            <person name="Amselem J."/>
            <person name="Quesneville H."/>
            <person name="Oliver R.P."/>
            <person name="Wincker P."/>
            <person name="Balesdent M.-H."/>
            <person name="Howlett B.J."/>
        </authorList>
    </citation>
    <scope>NUCLEOTIDE SEQUENCE [LARGE SCALE GENOMIC DNA]</scope>
    <source>
        <strain evidence="5">JN3 / isolate v23.1.3 / race Av1-4-5-6-7-8</strain>
    </source>
</reference>
<dbReference type="InterPro" id="IPR011990">
    <property type="entry name" value="TPR-like_helical_dom_sf"/>
</dbReference>
<dbReference type="GeneID" id="13287947"/>
<sequence length="657" mass="73471">MASHDDHNTIFLTEQETERICKTVKERAKQCSDQSGNARSPRDKTAAIQQATGASLMADMGGAPDPDMAQTRGRGGDSIPVLVVGQPYSPCRLSLGDLQPMKLAELRMDTHHRGRQLRIKRVSPVVDLAARSWAMVQDEDGEDTERLEVCLHKLRHGEDILESSKRFVIKDPYFTLTDQGEPTLRIDHLSDLVICHEDTQSDLKEATAAEKAAVACKNRGNTALKQQDLPLAHKEYTNGLSIARQDLVSEKNPDLARDISRNRAYINLLLESYDEAITDAQASLTGREDQRSKELDGKAQYRAGCAAYNLGNYEQAKRFFEAQQNLSPDDKDAKKELKRIEKRMLEAETGSYDLIKIRSTLSPKHPRVDAATFTINTEIKDSPGRGRGLFATRDLRAGEIIMGEKPLCVVWGHESEAFTAMTYDLRDDKIRFSPVGLTKAIVQKLHSNPSLIKPVMQLYSDWQDDGETAPEQTAQGPIVDVFRVHDIMSRNAFHPGNQFGHDTARTPSTGLWVHAAYVNHSCVANAKKEYFGDLMLLRATAPIKQGEEIFHCYQDALNYEARQAALLTTWGFDCGCGLCVAERADGKELRDKRMQLAGEADAFVEKTAWAGAKRLAIRKAQRLAQAIEETYDAERYRGLPKRHGEKIHAWVSKASPR</sequence>
<organism evidence="5">
    <name type="scientific">Leptosphaeria maculans (strain JN3 / isolate v23.1.3 / race Av1-4-5-6-7-8)</name>
    <name type="common">Blackleg fungus</name>
    <name type="synonym">Phoma lingam</name>
    <dbReference type="NCBI Taxonomy" id="985895"/>
    <lineage>
        <taxon>Eukaryota</taxon>
        <taxon>Fungi</taxon>
        <taxon>Dikarya</taxon>
        <taxon>Ascomycota</taxon>
        <taxon>Pezizomycotina</taxon>
        <taxon>Dothideomycetes</taxon>
        <taxon>Pleosporomycetidae</taxon>
        <taxon>Pleosporales</taxon>
        <taxon>Pleosporineae</taxon>
        <taxon>Leptosphaeriaceae</taxon>
        <taxon>Plenodomus</taxon>
        <taxon>Plenodomus lingam/Leptosphaeria maculans species complex</taxon>
    </lineage>
</organism>
<dbReference type="OrthoDB" id="438641at2759"/>
<dbReference type="Pfam" id="PF00856">
    <property type="entry name" value="SET"/>
    <property type="match status" value="1"/>
</dbReference>
<dbReference type="STRING" id="985895.E4ZIV1"/>
<feature type="repeat" description="TPR" evidence="1">
    <location>
        <begin position="297"/>
        <end position="330"/>
    </location>
</feature>
<dbReference type="AlphaFoldDB" id="E4ZIV1"/>
<name>E4ZIV1_LEPMJ</name>
<dbReference type="InterPro" id="IPR019734">
    <property type="entry name" value="TPR_rpt"/>
</dbReference>
<keyword evidence="1" id="KW-0802">TPR repeat</keyword>
<protein>
    <submittedName>
        <fullName evidence="4">Similar to TPR domain protein</fullName>
    </submittedName>
</protein>
<evidence type="ECO:0000256" key="2">
    <source>
        <dbReference type="SAM" id="MobiDB-lite"/>
    </source>
</evidence>
<dbReference type="RefSeq" id="XP_003834586.1">
    <property type="nucleotide sequence ID" value="XM_003834538.1"/>
</dbReference>
<evidence type="ECO:0000256" key="1">
    <source>
        <dbReference type="PROSITE-ProRule" id="PRU00339"/>
    </source>
</evidence>
<feature type="domain" description="SET" evidence="3">
    <location>
        <begin position="375"/>
        <end position="554"/>
    </location>
</feature>
<dbReference type="Gene3D" id="1.25.40.10">
    <property type="entry name" value="Tetratricopeptide repeat domain"/>
    <property type="match status" value="1"/>
</dbReference>
<evidence type="ECO:0000259" key="3">
    <source>
        <dbReference type="PROSITE" id="PS50280"/>
    </source>
</evidence>
<dbReference type="InterPro" id="IPR001214">
    <property type="entry name" value="SET_dom"/>
</dbReference>
<evidence type="ECO:0000313" key="5">
    <source>
        <dbReference type="Proteomes" id="UP000002668"/>
    </source>
</evidence>
<dbReference type="eggNOG" id="KOG2084">
    <property type="taxonomic scope" value="Eukaryota"/>
</dbReference>
<gene>
    <name evidence="4" type="ORF">LEMA_P067290.1</name>
</gene>
<dbReference type="EMBL" id="FP929072">
    <property type="protein sequence ID" value="CBX91221.1"/>
    <property type="molecule type" value="Genomic_DNA"/>
</dbReference>
<dbReference type="PROSITE" id="PS50280">
    <property type="entry name" value="SET"/>
    <property type="match status" value="1"/>
</dbReference>
<dbReference type="HOGENOM" id="CLU_009043_1_0_1"/>
<keyword evidence="5" id="KW-1185">Reference proteome</keyword>
<dbReference type="VEuPathDB" id="FungiDB:LEMA_P067290.1"/>
<dbReference type="SUPFAM" id="SSF82199">
    <property type="entry name" value="SET domain"/>
    <property type="match status" value="1"/>
</dbReference>
<dbReference type="Gene3D" id="2.170.270.10">
    <property type="entry name" value="SET domain"/>
    <property type="match status" value="1"/>
</dbReference>
<evidence type="ECO:0000313" key="4">
    <source>
        <dbReference type="EMBL" id="CBX91221.1"/>
    </source>
</evidence>
<dbReference type="OMA" id="LKMETHH"/>
<dbReference type="SMART" id="SM00028">
    <property type="entry name" value="TPR"/>
    <property type="match status" value="3"/>
</dbReference>
<accession>E4ZIV1</accession>
<feature type="region of interest" description="Disordered" evidence="2">
    <location>
        <begin position="28"/>
        <end position="47"/>
    </location>
</feature>
<dbReference type="PANTHER" id="PTHR47643">
    <property type="entry name" value="TPR DOMAIN PROTEIN (AFU_ORTHOLOGUE AFUA_5G12710)"/>
    <property type="match status" value="1"/>
</dbReference>
<dbReference type="PROSITE" id="PS50005">
    <property type="entry name" value="TPR"/>
    <property type="match status" value="1"/>
</dbReference>
<dbReference type="SMART" id="SM00317">
    <property type="entry name" value="SET"/>
    <property type="match status" value="1"/>
</dbReference>
<dbReference type="InterPro" id="IPR046341">
    <property type="entry name" value="SET_dom_sf"/>
</dbReference>
<dbReference type="PANTHER" id="PTHR47643:SF2">
    <property type="entry name" value="TPR DOMAIN PROTEIN (AFU_ORTHOLOGUE AFUA_5G12710)"/>
    <property type="match status" value="1"/>
</dbReference>
<dbReference type="InParanoid" id="E4ZIV1"/>
<proteinExistence type="predicted"/>
<dbReference type="SUPFAM" id="SSF48452">
    <property type="entry name" value="TPR-like"/>
    <property type="match status" value="1"/>
</dbReference>
<dbReference type="Proteomes" id="UP000002668">
    <property type="component" value="Genome"/>
</dbReference>
<dbReference type="InterPro" id="IPR053209">
    <property type="entry name" value="Gramillin-biosynth_MTr"/>
</dbReference>